<dbReference type="RefSeq" id="XP_018071734.1">
    <property type="nucleotide sequence ID" value="XM_018214877.1"/>
</dbReference>
<dbReference type="InParanoid" id="A0A194XB61"/>
<keyword evidence="7" id="KW-0449">Lipoprotein</keyword>
<evidence type="ECO:0000313" key="11">
    <source>
        <dbReference type="Proteomes" id="UP000070700"/>
    </source>
</evidence>
<comment type="subcellular location">
    <subcellularLocation>
        <location evidence="1">Cell membrane</location>
        <topology evidence="1">Lipid-anchor</topology>
        <topology evidence="1">GPI-anchor</topology>
    </subcellularLocation>
</comment>
<name>A0A194XB61_MOLSC</name>
<reference evidence="10 11" key="1">
    <citation type="submission" date="2015-10" db="EMBL/GenBank/DDBJ databases">
        <title>Full genome of DAOMC 229536 Phialocephala scopiformis, a fungal endophyte of spruce producing the potent anti-insectan compound rugulosin.</title>
        <authorList>
            <consortium name="DOE Joint Genome Institute"/>
            <person name="Walker A.K."/>
            <person name="Frasz S.L."/>
            <person name="Seifert K.A."/>
            <person name="Miller J.D."/>
            <person name="Mondo S.J."/>
            <person name="Labutti K."/>
            <person name="Lipzen A."/>
            <person name="Dockter R."/>
            <person name="Kennedy M."/>
            <person name="Grigoriev I.V."/>
            <person name="Spatafora J.W."/>
        </authorList>
    </citation>
    <scope>NUCLEOTIDE SEQUENCE [LARGE SCALE GENOMIC DNA]</scope>
    <source>
        <strain evidence="10 11">CBS 120377</strain>
    </source>
</reference>
<evidence type="ECO:0000256" key="3">
    <source>
        <dbReference type="ARBA" id="ARBA00022622"/>
    </source>
</evidence>
<evidence type="ECO:0000256" key="2">
    <source>
        <dbReference type="ARBA" id="ARBA00022475"/>
    </source>
</evidence>
<feature type="signal peptide" evidence="8">
    <location>
        <begin position="1"/>
        <end position="15"/>
    </location>
</feature>
<dbReference type="GO" id="GO:0098552">
    <property type="term" value="C:side of membrane"/>
    <property type="evidence" value="ECO:0007669"/>
    <property type="project" value="UniProtKB-KW"/>
</dbReference>
<gene>
    <name evidence="10" type="ORF">LY89DRAFT_684441</name>
</gene>
<dbReference type="InterPro" id="IPR046936">
    <property type="entry name" value="BIM1-like"/>
</dbReference>
<dbReference type="AlphaFoldDB" id="A0A194XB61"/>
<dbReference type="KEGG" id="psco:LY89DRAFT_684441"/>
<keyword evidence="6" id="KW-0325">Glycoprotein</keyword>
<evidence type="ECO:0000256" key="4">
    <source>
        <dbReference type="ARBA" id="ARBA00022729"/>
    </source>
</evidence>
<dbReference type="InterPro" id="IPR046530">
    <property type="entry name" value="BIM1-like_dom"/>
</dbReference>
<dbReference type="CDD" id="cd21176">
    <property type="entry name" value="LPMO_auxiliary-like"/>
    <property type="match status" value="1"/>
</dbReference>
<keyword evidence="11" id="KW-1185">Reference proteome</keyword>
<feature type="chain" id="PRO_5012881772" description="Copper acquisition factor BIM1-like domain-containing protein" evidence="8">
    <location>
        <begin position="16"/>
        <end position="148"/>
    </location>
</feature>
<keyword evidence="4 8" id="KW-0732">Signal</keyword>
<keyword evidence="2" id="KW-1003">Cell membrane</keyword>
<dbReference type="PANTHER" id="PTHR34992">
    <property type="entry name" value="HYPHAL ANASTAMOSIS-7 PROTEIN"/>
    <property type="match status" value="1"/>
</dbReference>
<dbReference type="OrthoDB" id="2146436at2759"/>
<evidence type="ECO:0000259" key="9">
    <source>
        <dbReference type="Pfam" id="PF20238"/>
    </source>
</evidence>
<organism evidence="10 11">
    <name type="scientific">Mollisia scopiformis</name>
    <name type="common">Conifer needle endophyte fungus</name>
    <name type="synonym">Phialocephala scopiformis</name>
    <dbReference type="NCBI Taxonomy" id="149040"/>
    <lineage>
        <taxon>Eukaryota</taxon>
        <taxon>Fungi</taxon>
        <taxon>Dikarya</taxon>
        <taxon>Ascomycota</taxon>
        <taxon>Pezizomycotina</taxon>
        <taxon>Leotiomycetes</taxon>
        <taxon>Helotiales</taxon>
        <taxon>Mollisiaceae</taxon>
        <taxon>Mollisia</taxon>
    </lineage>
</organism>
<proteinExistence type="predicted"/>
<dbReference type="PANTHER" id="PTHR34992:SF1">
    <property type="entry name" value="COPPER ACQUISITION FACTOR BIM1-LIKE DOMAIN-CONTAINING PROTEIN"/>
    <property type="match status" value="1"/>
</dbReference>
<evidence type="ECO:0000256" key="6">
    <source>
        <dbReference type="ARBA" id="ARBA00023180"/>
    </source>
</evidence>
<evidence type="ECO:0000256" key="7">
    <source>
        <dbReference type="ARBA" id="ARBA00023288"/>
    </source>
</evidence>
<sequence>MQILTLLLLVSTTTAHFILNYPTTLGFNQNAEDDSPCGGATISFTNTTAFHLSGDAIAVTTLHPQSNFLYRATTDQIGTSNWTVLSLVAEYGLGAFCEPALSVPDSDWEGKMGLLQVVQNAEDGVHYQVFTPKKIIFFFMARIGVDET</sequence>
<accession>A0A194XB61</accession>
<keyword evidence="3" id="KW-0336">GPI-anchor</keyword>
<dbReference type="Pfam" id="PF20238">
    <property type="entry name" value="BIM1-like_dom"/>
    <property type="match status" value="1"/>
</dbReference>
<dbReference type="GeneID" id="28824603"/>
<keyword evidence="5" id="KW-0472">Membrane</keyword>
<evidence type="ECO:0000313" key="10">
    <source>
        <dbReference type="EMBL" id="KUJ17379.1"/>
    </source>
</evidence>
<protein>
    <recommendedName>
        <fullName evidence="9">Copper acquisition factor BIM1-like domain-containing protein</fullName>
    </recommendedName>
</protein>
<evidence type="ECO:0000256" key="5">
    <source>
        <dbReference type="ARBA" id="ARBA00023136"/>
    </source>
</evidence>
<dbReference type="Proteomes" id="UP000070700">
    <property type="component" value="Unassembled WGS sequence"/>
</dbReference>
<evidence type="ECO:0000256" key="1">
    <source>
        <dbReference type="ARBA" id="ARBA00004609"/>
    </source>
</evidence>
<feature type="domain" description="Copper acquisition factor BIM1-like" evidence="9">
    <location>
        <begin position="15"/>
        <end position="128"/>
    </location>
</feature>
<dbReference type="EMBL" id="KQ947414">
    <property type="protein sequence ID" value="KUJ17379.1"/>
    <property type="molecule type" value="Genomic_DNA"/>
</dbReference>
<dbReference type="GO" id="GO:0005886">
    <property type="term" value="C:plasma membrane"/>
    <property type="evidence" value="ECO:0007669"/>
    <property type="project" value="UniProtKB-SubCell"/>
</dbReference>
<evidence type="ECO:0000256" key="8">
    <source>
        <dbReference type="SAM" id="SignalP"/>
    </source>
</evidence>